<proteinExistence type="predicted"/>
<dbReference type="EnsemblPlants" id="Zm00001eb089510_T001">
    <property type="protein sequence ID" value="Zm00001eb089510_P001"/>
    <property type="gene ID" value="Zm00001eb089510"/>
</dbReference>
<reference evidence="2" key="2">
    <citation type="submission" date="2019-07" db="EMBL/GenBank/DDBJ databases">
        <authorList>
            <person name="Seetharam A."/>
            <person name="Woodhouse M."/>
            <person name="Cannon E."/>
        </authorList>
    </citation>
    <scope>NUCLEOTIDE SEQUENCE [LARGE SCALE GENOMIC DNA]</scope>
    <source>
        <strain evidence="2">cv. B73</strain>
    </source>
</reference>
<keyword evidence="3" id="KW-1185">Reference proteome</keyword>
<evidence type="ECO:0000313" key="3">
    <source>
        <dbReference type="Proteomes" id="UP000007305"/>
    </source>
</evidence>
<reference evidence="3" key="1">
    <citation type="submission" date="2015-12" db="EMBL/GenBank/DDBJ databases">
        <title>Update maize B73 reference genome by single molecule sequencing technologies.</title>
        <authorList>
            <consortium name="Maize Genome Sequencing Project"/>
            <person name="Ware D."/>
        </authorList>
    </citation>
    <scope>NUCLEOTIDE SEQUENCE [LARGE SCALE GENOMIC DNA]</scope>
    <source>
        <strain evidence="3">cv. B73</strain>
    </source>
</reference>
<organism evidence="2 3">
    <name type="scientific">Zea mays</name>
    <name type="common">Maize</name>
    <dbReference type="NCBI Taxonomy" id="4577"/>
    <lineage>
        <taxon>Eukaryota</taxon>
        <taxon>Viridiplantae</taxon>
        <taxon>Streptophyta</taxon>
        <taxon>Embryophyta</taxon>
        <taxon>Tracheophyta</taxon>
        <taxon>Spermatophyta</taxon>
        <taxon>Magnoliopsida</taxon>
        <taxon>Liliopsida</taxon>
        <taxon>Poales</taxon>
        <taxon>Poaceae</taxon>
        <taxon>PACMAD clade</taxon>
        <taxon>Panicoideae</taxon>
        <taxon>Andropogonodae</taxon>
        <taxon>Andropogoneae</taxon>
        <taxon>Tripsacinae</taxon>
        <taxon>Zea</taxon>
    </lineage>
</organism>
<accession>A0A804MIZ6</accession>
<protein>
    <submittedName>
        <fullName evidence="2">Uncharacterized protein</fullName>
    </submittedName>
</protein>
<name>A0A804MIZ6_MAIZE</name>
<dbReference type="Proteomes" id="UP000007305">
    <property type="component" value="Chromosome 2"/>
</dbReference>
<evidence type="ECO:0000313" key="2">
    <source>
        <dbReference type="EnsemblPlants" id="Zm00001eb089510_P001"/>
    </source>
</evidence>
<sequence length="94" mass="10067">MTRGAGMVEAGAWSTVVGMEGTREEYGRGGGGGVTHDLPSTSMRDLARTHGRTVHHAVVEYIMEVIDNTRSALEILVANDVELVGEEKVTSKLL</sequence>
<evidence type="ECO:0000256" key="1">
    <source>
        <dbReference type="SAM" id="MobiDB-lite"/>
    </source>
</evidence>
<dbReference type="Gramene" id="Zm00001eb089510_T001">
    <property type="protein sequence ID" value="Zm00001eb089510_P001"/>
    <property type="gene ID" value="Zm00001eb089510"/>
</dbReference>
<dbReference type="AlphaFoldDB" id="A0A804MIZ6"/>
<dbReference type="InParanoid" id="A0A804MIZ6"/>
<reference evidence="2" key="3">
    <citation type="submission" date="2021-05" db="UniProtKB">
        <authorList>
            <consortium name="EnsemblPlants"/>
        </authorList>
    </citation>
    <scope>IDENTIFICATION</scope>
    <source>
        <strain evidence="2">cv. B73</strain>
    </source>
</reference>
<feature type="region of interest" description="Disordered" evidence="1">
    <location>
        <begin position="22"/>
        <end position="41"/>
    </location>
</feature>